<name>A0A2T8LWH2_SALAN</name>
<proteinExistence type="predicted"/>
<protein>
    <submittedName>
        <fullName evidence="3">Uncharacterized protein</fullName>
    </submittedName>
</protein>
<evidence type="ECO:0000313" key="9">
    <source>
        <dbReference type="EMBL" id="ECV0505776.1"/>
    </source>
</evidence>
<dbReference type="EMBL" id="AAHLLN010000019">
    <property type="protein sequence ID" value="EBX5017708.1"/>
    <property type="molecule type" value="Genomic_DNA"/>
</dbReference>
<reference evidence="4" key="3">
    <citation type="submission" date="2018-07" db="EMBL/GenBank/DDBJ databases">
        <authorList>
            <consortium name="NARMS: The National Antimicrobial Resistance Monitoring System"/>
        </authorList>
    </citation>
    <scope>NUCLEOTIDE SEQUENCE</scope>
    <source>
        <strain evidence="4">FSIS11811949</strain>
        <strain evidence="9">FSIS11813686</strain>
        <strain evidence="2">FSIS11813694</strain>
        <strain evidence="5">FSIS11813894</strain>
    </source>
</reference>
<evidence type="ECO:0000313" key="2">
    <source>
        <dbReference type="EMBL" id="EBZ0400609.1"/>
    </source>
</evidence>
<comment type="caution">
    <text evidence="3">The sequence shown here is derived from an EMBL/GenBank/DDBJ whole genome shotgun (WGS) entry which is preliminary data.</text>
</comment>
<dbReference type="EMBL" id="AAHPVZ010000060">
    <property type="protein sequence ID" value="EBZ0400609.1"/>
    <property type="molecule type" value="Genomic_DNA"/>
</dbReference>
<evidence type="ECO:0000313" key="7">
    <source>
        <dbReference type="EMBL" id="ECU7857245.1"/>
    </source>
</evidence>
<dbReference type="EMBL" id="AAKLVW010000038">
    <property type="protein sequence ID" value="ECT1478849.1"/>
    <property type="molecule type" value="Genomic_DNA"/>
</dbReference>
<dbReference type="EMBL" id="AAKOYA010000002">
    <property type="protein sequence ID" value="ECU1185681.1"/>
    <property type="molecule type" value="Genomic_DNA"/>
</dbReference>
<evidence type="ECO:0000313" key="3">
    <source>
        <dbReference type="EMBL" id="ECS6137615.1"/>
    </source>
</evidence>
<gene>
    <name evidence="7" type="ORF">BEU90_22140</name>
    <name evidence="3" type="ORF">BUM38_22030</name>
    <name evidence="9" type="ORF">D3F51_18510</name>
    <name evidence="8" type="ORF">D3T63_13975</name>
    <name evidence="5" type="ORF">D4T67_22435</name>
    <name evidence="2" type="ORF">D6A11_16020</name>
    <name evidence="6" type="ORF">DNB52_02265</name>
    <name evidence="1" type="ORF">DSF50_20790</name>
    <name evidence="4" type="ORF">DUZ69_16755</name>
</gene>
<reference evidence="3" key="4">
    <citation type="submission" date="2018-07" db="EMBL/GenBank/DDBJ databases">
        <authorList>
            <consortium name="GenomeTrakr network: Whole genome sequencing for foodborne pathogen traceback"/>
        </authorList>
    </citation>
    <scope>NUCLEOTIDE SEQUENCE</scope>
    <source>
        <strain evidence="6">FSIS11808940</strain>
        <strain evidence="3">FSIS1609251</strain>
        <strain evidence="8">FSIS21822075</strain>
    </source>
</reference>
<evidence type="ECO:0000313" key="5">
    <source>
        <dbReference type="EMBL" id="ECT3926667.1"/>
    </source>
</evidence>
<organism evidence="3">
    <name type="scientific">Salmonella anatum</name>
    <dbReference type="NCBI Taxonomy" id="58712"/>
    <lineage>
        <taxon>Bacteria</taxon>
        <taxon>Pseudomonadati</taxon>
        <taxon>Pseudomonadota</taxon>
        <taxon>Gammaproteobacteria</taxon>
        <taxon>Enterobacterales</taxon>
        <taxon>Enterobacteriaceae</taxon>
        <taxon>Salmonella</taxon>
    </lineage>
</organism>
<dbReference type="EMBL" id="AAKRBH010000013">
    <property type="protein sequence ID" value="ECU7857245.1"/>
    <property type="molecule type" value="Genomic_DNA"/>
</dbReference>
<reference evidence="7" key="1">
    <citation type="submission" date="2018-07" db="EMBL/GenBank/DDBJ databases">
        <authorList>
            <consortium name="Veterinary Laboratory Investigation and Response Network"/>
        </authorList>
    </citation>
    <scope>NUCLEOTIDE SEQUENCE</scope>
    <source>
        <strain evidence="7">V-CLASP-D-45</strain>
    </source>
</reference>
<evidence type="ECO:0000313" key="1">
    <source>
        <dbReference type="EMBL" id="EBX5017708.1"/>
    </source>
</evidence>
<dbReference type="EMBL" id="AAKSWZ010000034">
    <property type="protein sequence ID" value="ECV0505776.1"/>
    <property type="molecule type" value="Genomic_DNA"/>
</dbReference>
<evidence type="ECO:0000313" key="8">
    <source>
        <dbReference type="EMBL" id="ECV0339621.1"/>
    </source>
</evidence>
<dbReference type="EMBL" id="AAKKDH010000020">
    <property type="protein sequence ID" value="ECS6137615.1"/>
    <property type="molecule type" value="Genomic_DNA"/>
</dbReference>
<sequence>MSVSQFVAVDLQAVAGLKQICALASLSLSYALKSDAAFCTFSRKYGRKTFGNAVRLLYSVLSAATLATG</sequence>
<reference evidence="1" key="2">
    <citation type="submission" date="2018-07" db="EMBL/GenBank/DDBJ databases">
        <authorList>
            <person name="Ashton P.M."/>
            <person name="Dallman T."/>
            <person name="Nair S."/>
            <person name="De Pinna E."/>
            <person name="Peters T."/>
            <person name="Grant K."/>
        </authorList>
    </citation>
    <scope>NUCLEOTIDE SEQUENCE</scope>
    <source>
        <strain evidence="1">373208</strain>
    </source>
</reference>
<dbReference type="EMBL" id="AAKMPV010000057">
    <property type="protein sequence ID" value="ECT3926667.1"/>
    <property type="molecule type" value="Genomic_DNA"/>
</dbReference>
<dbReference type="EMBL" id="AAKSYA010000018">
    <property type="protein sequence ID" value="ECV0339621.1"/>
    <property type="molecule type" value="Genomic_DNA"/>
</dbReference>
<dbReference type="AlphaFoldDB" id="A0A2T8LWH2"/>
<accession>A0A2T8LWH2</accession>
<evidence type="ECO:0000313" key="4">
    <source>
        <dbReference type="EMBL" id="ECT1478849.1"/>
    </source>
</evidence>
<evidence type="ECO:0000313" key="6">
    <source>
        <dbReference type="EMBL" id="ECU1185681.1"/>
    </source>
</evidence>